<dbReference type="Pfam" id="PF13727">
    <property type="entry name" value="CoA_binding_3"/>
    <property type="match status" value="1"/>
</dbReference>
<accession>A0ABN2MX06</accession>
<evidence type="ECO:0000313" key="9">
    <source>
        <dbReference type="EMBL" id="GAA1838438.1"/>
    </source>
</evidence>
<keyword evidence="6 7" id="KW-0472">Membrane</keyword>
<sequence length="490" mass="54116">MVMRRFYAAATMSTTAWSSKLASRVRITDLLVLLWVVFGTQIAWVGIDYNTPGYGGSRGDIAVSYTVVSFVIVTAWMLSLELYDTRSPRVLGLGTQEYRAVADATVRLFGLVAIVAFLFKIDIGRGYILIAFPLGVLVLIFSRWMWRQWLGVMRQRGEYSSRVLLVGSASSVALIARELERMPHAGYRVAGACLPGHGEPYLPGTHIPVEYGMQHALAVMRDFGADTVIITSSDELGPERVRELSWGLIPGAEHLVVAPSLIDIGGPRIHTRPVAGLPLMHVETPKFEGRKLVAKRVFDLIVGFALVVVFSPVFAVLAVMVKTSSPGPVFYRQERVGLKGKPFTMLKFRSMADGADAQLSDLLAANGTDTRPLFKVPNDPRVTRIGRVLRKYSLDELPQLFNVLHGSMSLVGPRPQRRAEVALYEGSAGRRLFVQPGMTGLWQVSGRSTLSWEESVRLDLYYVENWSITGDFAILWRTFRAVVSPGGSAI</sequence>
<comment type="caution">
    <text evidence="9">The sequence shown here is derived from an EMBL/GenBank/DDBJ whole genome shotgun (WGS) entry which is preliminary data.</text>
</comment>
<dbReference type="Pfam" id="PF02397">
    <property type="entry name" value="Bac_transf"/>
    <property type="match status" value="1"/>
</dbReference>
<dbReference type="RefSeq" id="WP_157427436.1">
    <property type="nucleotide sequence ID" value="NZ_BAAANK010000006.1"/>
</dbReference>
<reference evidence="9 10" key="1">
    <citation type="journal article" date="2019" name="Int. J. Syst. Evol. Microbiol.">
        <title>The Global Catalogue of Microorganisms (GCM) 10K type strain sequencing project: providing services to taxonomists for standard genome sequencing and annotation.</title>
        <authorList>
            <consortium name="The Broad Institute Genomics Platform"/>
            <consortium name="The Broad Institute Genome Sequencing Center for Infectious Disease"/>
            <person name="Wu L."/>
            <person name="Ma J."/>
        </authorList>
    </citation>
    <scope>NUCLEOTIDE SEQUENCE [LARGE SCALE GENOMIC DNA]</scope>
    <source>
        <strain evidence="9 10">JCM 14323</strain>
    </source>
</reference>
<evidence type="ECO:0000256" key="2">
    <source>
        <dbReference type="ARBA" id="ARBA00006464"/>
    </source>
</evidence>
<keyword evidence="10" id="KW-1185">Reference proteome</keyword>
<evidence type="ECO:0000256" key="6">
    <source>
        <dbReference type="ARBA" id="ARBA00023136"/>
    </source>
</evidence>
<dbReference type="PANTHER" id="PTHR30576">
    <property type="entry name" value="COLANIC BIOSYNTHESIS UDP-GLUCOSE LIPID CARRIER TRANSFERASE"/>
    <property type="match status" value="1"/>
</dbReference>
<organism evidence="9 10">
    <name type="scientific">Agromyces salentinus</name>
    <dbReference type="NCBI Taxonomy" id="269421"/>
    <lineage>
        <taxon>Bacteria</taxon>
        <taxon>Bacillati</taxon>
        <taxon>Actinomycetota</taxon>
        <taxon>Actinomycetes</taxon>
        <taxon>Micrococcales</taxon>
        <taxon>Microbacteriaceae</taxon>
        <taxon>Agromyces</taxon>
    </lineage>
</organism>
<proteinExistence type="inferred from homology"/>
<protein>
    <submittedName>
        <fullName evidence="9">Sugar transferase</fullName>
    </submittedName>
</protein>
<name>A0ABN2MX06_9MICO</name>
<feature type="domain" description="Bacterial sugar transferase" evidence="8">
    <location>
        <begin position="295"/>
        <end position="483"/>
    </location>
</feature>
<comment type="subcellular location">
    <subcellularLocation>
        <location evidence="1">Membrane</location>
        <topology evidence="1">Multi-pass membrane protein</topology>
    </subcellularLocation>
</comment>
<gene>
    <name evidence="9" type="ORF">GCM10009750_25100</name>
</gene>
<dbReference type="GO" id="GO:0016740">
    <property type="term" value="F:transferase activity"/>
    <property type="evidence" value="ECO:0007669"/>
    <property type="project" value="UniProtKB-KW"/>
</dbReference>
<feature type="transmembrane region" description="Helical" evidence="7">
    <location>
        <begin position="30"/>
        <end position="47"/>
    </location>
</feature>
<evidence type="ECO:0000313" key="10">
    <source>
        <dbReference type="Proteomes" id="UP001501746"/>
    </source>
</evidence>
<dbReference type="NCBIfam" id="TIGR03025">
    <property type="entry name" value="EPS_sugtrans"/>
    <property type="match status" value="1"/>
</dbReference>
<dbReference type="InterPro" id="IPR003362">
    <property type="entry name" value="Bact_transf"/>
</dbReference>
<feature type="transmembrane region" description="Helical" evidence="7">
    <location>
        <begin position="127"/>
        <end position="146"/>
    </location>
</feature>
<keyword evidence="4 7" id="KW-0812">Transmembrane</keyword>
<evidence type="ECO:0000259" key="8">
    <source>
        <dbReference type="Pfam" id="PF02397"/>
    </source>
</evidence>
<keyword evidence="3 9" id="KW-0808">Transferase</keyword>
<comment type="similarity">
    <text evidence="2">Belongs to the bacterial sugar transferase family.</text>
</comment>
<evidence type="ECO:0000256" key="5">
    <source>
        <dbReference type="ARBA" id="ARBA00022989"/>
    </source>
</evidence>
<feature type="transmembrane region" description="Helical" evidence="7">
    <location>
        <begin position="297"/>
        <end position="321"/>
    </location>
</feature>
<evidence type="ECO:0000256" key="4">
    <source>
        <dbReference type="ARBA" id="ARBA00022692"/>
    </source>
</evidence>
<feature type="transmembrane region" description="Helical" evidence="7">
    <location>
        <begin position="104"/>
        <end position="121"/>
    </location>
</feature>
<evidence type="ECO:0000256" key="7">
    <source>
        <dbReference type="SAM" id="Phobius"/>
    </source>
</evidence>
<evidence type="ECO:0000256" key="1">
    <source>
        <dbReference type="ARBA" id="ARBA00004141"/>
    </source>
</evidence>
<evidence type="ECO:0000256" key="3">
    <source>
        <dbReference type="ARBA" id="ARBA00022679"/>
    </source>
</evidence>
<feature type="transmembrane region" description="Helical" evidence="7">
    <location>
        <begin position="62"/>
        <end position="83"/>
    </location>
</feature>
<dbReference type="InterPro" id="IPR017475">
    <property type="entry name" value="EPS_sugar_tfrase"/>
</dbReference>
<dbReference type="PANTHER" id="PTHR30576:SF10">
    <property type="entry name" value="SLL5057 PROTEIN"/>
    <property type="match status" value="1"/>
</dbReference>
<keyword evidence="5 7" id="KW-1133">Transmembrane helix</keyword>
<dbReference type="Proteomes" id="UP001501746">
    <property type="component" value="Unassembled WGS sequence"/>
</dbReference>
<dbReference type="EMBL" id="BAAANK010000006">
    <property type="protein sequence ID" value="GAA1838438.1"/>
    <property type="molecule type" value="Genomic_DNA"/>
</dbReference>